<dbReference type="InterPro" id="IPR015866">
    <property type="entry name" value="Ser-tRNA-synth_1_N"/>
</dbReference>
<dbReference type="PANTHER" id="PTHR11778">
    <property type="entry name" value="SERYL-TRNA SYNTHETASE"/>
    <property type="match status" value="1"/>
</dbReference>
<proteinExistence type="predicted"/>
<evidence type="ECO:0000313" key="12">
    <source>
        <dbReference type="EMBL" id="KXZ43518.1"/>
    </source>
</evidence>
<feature type="region of interest" description="Disordered" evidence="10">
    <location>
        <begin position="300"/>
        <end position="330"/>
    </location>
</feature>
<dbReference type="InterPro" id="IPR010978">
    <property type="entry name" value="tRNA-bd_arm"/>
</dbReference>
<feature type="binding site" evidence="8">
    <location>
        <begin position="202"/>
        <end position="205"/>
    </location>
    <ligand>
        <name>ATP</name>
        <dbReference type="ChEBI" id="CHEBI:30616"/>
    </ligand>
</feature>
<evidence type="ECO:0000313" key="13">
    <source>
        <dbReference type="Proteomes" id="UP000075714"/>
    </source>
</evidence>
<dbReference type="SUPFAM" id="SSF55681">
    <property type="entry name" value="Class II aaRS and biotin synthetases"/>
    <property type="match status" value="1"/>
</dbReference>
<dbReference type="GO" id="GO:0004828">
    <property type="term" value="F:serine-tRNA ligase activity"/>
    <property type="evidence" value="ECO:0007669"/>
    <property type="project" value="UniProtKB-EC"/>
</dbReference>
<dbReference type="AlphaFoldDB" id="A0A150G104"/>
<dbReference type="Pfam" id="PF00587">
    <property type="entry name" value="tRNA-synt_2b"/>
    <property type="match status" value="1"/>
</dbReference>
<gene>
    <name evidence="12" type="ORF">GPECTOR_88g461</name>
</gene>
<dbReference type="PRINTS" id="PR00981">
    <property type="entry name" value="TRNASYNTHSER"/>
</dbReference>
<dbReference type="InterPro" id="IPR042103">
    <property type="entry name" value="SerRS_1_N_sf"/>
</dbReference>
<keyword evidence="3" id="KW-0547">Nucleotide-binding</keyword>
<dbReference type="Gene3D" id="3.30.930.10">
    <property type="entry name" value="Bira Bifunctional Protein, Domain 2"/>
    <property type="match status" value="1"/>
</dbReference>
<feature type="binding site" evidence="8">
    <location>
        <begin position="274"/>
        <end position="277"/>
    </location>
    <ligand>
        <name>ATP</name>
        <dbReference type="ChEBI" id="CHEBI:30616"/>
    </ligand>
</feature>
<evidence type="ECO:0000256" key="6">
    <source>
        <dbReference type="ARBA" id="ARBA00031113"/>
    </source>
</evidence>
<keyword evidence="2" id="KW-0436">Ligase</keyword>
<dbReference type="Gene3D" id="1.10.287.40">
    <property type="entry name" value="Serine-tRNA synthetase, tRNA binding domain"/>
    <property type="match status" value="1"/>
</dbReference>
<dbReference type="Proteomes" id="UP000075714">
    <property type="component" value="Unassembled WGS sequence"/>
</dbReference>
<evidence type="ECO:0000256" key="8">
    <source>
        <dbReference type="PIRSR" id="PIRSR001529-2"/>
    </source>
</evidence>
<feature type="site" description="Important for serine binding" evidence="7">
    <location>
        <position position="339"/>
    </location>
</feature>
<dbReference type="InterPro" id="IPR002317">
    <property type="entry name" value="Ser-tRNA-ligase_type_1"/>
</dbReference>
<feature type="compositionally biased region" description="Gly residues" evidence="10">
    <location>
        <begin position="317"/>
        <end position="328"/>
    </location>
</feature>
<feature type="domain" description="Aminoacyl-transfer RNA synthetases class-II family profile" evidence="11">
    <location>
        <begin position="201"/>
        <end position="364"/>
    </location>
</feature>
<dbReference type="EC" id="6.1.1.11" evidence="1"/>
<dbReference type="GO" id="GO:0005524">
    <property type="term" value="F:ATP binding"/>
    <property type="evidence" value="ECO:0007669"/>
    <property type="project" value="UniProtKB-KW"/>
</dbReference>
<evidence type="ECO:0000256" key="10">
    <source>
        <dbReference type="SAM" id="MobiDB-lite"/>
    </source>
</evidence>
<evidence type="ECO:0000256" key="4">
    <source>
        <dbReference type="ARBA" id="ARBA00022840"/>
    </source>
</evidence>
<feature type="binding site" evidence="7">
    <location>
        <position position="209"/>
    </location>
    <ligand>
        <name>L-serine</name>
        <dbReference type="ChEBI" id="CHEBI:33384"/>
    </ligand>
</feature>
<evidence type="ECO:0000256" key="9">
    <source>
        <dbReference type="SAM" id="Coils"/>
    </source>
</evidence>
<organism evidence="12 13">
    <name type="scientific">Gonium pectorale</name>
    <name type="common">Green alga</name>
    <dbReference type="NCBI Taxonomy" id="33097"/>
    <lineage>
        <taxon>Eukaryota</taxon>
        <taxon>Viridiplantae</taxon>
        <taxon>Chlorophyta</taxon>
        <taxon>core chlorophytes</taxon>
        <taxon>Chlorophyceae</taxon>
        <taxon>CS clade</taxon>
        <taxon>Chlamydomonadales</taxon>
        <taxon>Volvocaceae</taxon>
        <taxon>Gonium</taxon>
    </lineage>
</organism>
<evidence type="ECO:0000256" key="2">
    <source>
        <dbReference type="ARBA" id="ARBA00022598"/>
    </source>
</evidence>
<dbReference type="InterPro" id="IPR045864">
    <property type="entry name" value="aa-tRNA-synth_II/BPL/LPL"/>
</dbReference>
<evidence type="ECO:0000256" key="1">
    <source>
        <dbReference type="ARBA" id="ARBA00012840"/>
    </source>
</evidence>
<evidence type="ECO:0000259" key="11">
    <source>
        <dbReference type="PROSITE" id="PS50862"/>
    </source>
</evidence>
<dbReference type="InterPro" id="IPR006195">
    <property type="entry name" value="aa-tRNA-synth_II"/>
</dbReference>
<feature type="binding site" evidence="7">
    <location>
        <position position="337"/>
    </location>
    <ligand>
        <name>L-serine</name>
        <dbReference type="ChEBI" id="CHEBI:33384"/>
    </ligand>
</feature>
<evidence type="ECO:0000256" key="3">
    <source>
        <dbReference type="ARBA" id="ARBA00022741"/>
    </source>
</evidence>
<dbReference type="PROSITE" id="PS50862">
    <property type="entry name" value="AA_TRNA_LIGASE_II"/>
    <property type="match status" value="1"/>
</dbReference>
<dbReference type="PIRSF" id="PIRSF001529">
    <property type="entry name" value="Ser-tRNA-synth_IIa"/>
    <property type="match status" value="1"/>
</dbReference>
<dbReference type="GO" id="GO:0006434">
    <property type="term" value="P:seryl-tRNA aminoacylation"/>
    <property type="evidence" value="ECO:0007669"/>
    <property type="project" value="InterPro"/>
</dbReference>
<dbReference type="InterPro" id="IPR002314">
    <property type="entry name" value="aa-tRNA-synt_IIb"/>
</dbReference>
<dbReference type="STRING" id="33097.A0A150G104"/>
<name>A0A150G104_GONPE</name>
<keyword evidence="9" id="KW-0175">Coiled coil</keyword>
<sequence>MLNQLSPHRSALKARAFQPAHVRSCTRPVSVHAATVEAPAASTSAPVEHAPSYRAHLDFKFIKENVELVATNCKNRFANADPHKVVALYDEFVALKSQADSLRAERNENSSAMKGKLEPDRRAALIARGQELKDQLAGVEERLSGVEAALQREGQRLPNLTHPAVPLGGEEAAATVKEVRVGVGGVAGYLGGGMAGKGLYRVHQFSKVEMFVLATPAQSEALHEELIGLEAEMFQELGLHFKVVLDMPSGDLGAPAYRKYDVEAWMPGLARYGEISSASNCTDYQARRLNIRYRPAAGAAADDAAKPSPGGKKGGKKGGSGPGGGSGGKTEFVHTLNATACAVPRMIVAILENFQQADGSVVVPPPLRPYLGGMEVIRPPAKRV</sequence>
<dbReference type="SUPFAM" id="SSF46589">
    <property type="entry name" value="tRNA-binding arm"/>
    <property type="match status" value="1"/>
</dbReference>
<keyword evidence="5" id="KW-0030">Aminoacyl-tRNA synthetase</keyword>
<evidence type="ECO:0000256" key="5">
    <source>
        <dbReference type="ARBA" id="ARBA00023146"/>
    </source>
</evidence>
<keyword evidence="13" id="KW-1185">Reference proteome</keyword>
<reference evidence="13" key="1">
    <citation type="journal article" date="2016" name="Nat. Commun.">
        <title>The Gonium pectorale genome demonstrates co-option of cell cycle regulation during the evolution of multicellularity.</title>
        <authorList>
            <person name="Hanschen E.R."/>
            <person name="Marriage T.N."/>
            <person name="Ferris P.J."/>
            <person name="Hamaji T."/>
            <person name="Toyoda A."/>
            <person name="Fujiyama A."/>
            <person name="Neme R."/>
            <person name="Noguchi H."/>
            <person name="Minakuchi Y."/>
            <person name="Suzuki M."/>
            <person name="Kawai-Toyooka H."/>
            <person name="Smith D.R."/>
            <person name="Sparks H."/>
            <person name="Anderson J."/>
            <person name="Bakaric R."/>
            <person name="Luria V."/>
            <person name="Karger A."/>
            <person name="Kirschner M.W."/>
            <person name="Durand P.M."/>
            <person name="Michod R.E."/>
            <person name="Nozaki H."/>
            <person name="Olson B.J."/>
        </authorList>
    </citation>
    <scope>NUCLEOTIDE SEQUENCE [LARGE SCALE GENOMIC DNA]</scope>
    <source>
        <strain evidence="13">NIES-2863</strain>
    </source>
</reference>
<dbReference type="EMBL" id="LSYV01000089">
    <property type="protein sequence ID" value="KXZ43518.1"/>
    <property type="molecule type" value="Genomic_DNA"/>
</dbReference>
<accession>A0A150G104</accession>
<evidence type="ECO:0000256" key="7">
    <source>
        <dbReference type="PIRSR" id="PIRSR001529-1"/>
    </source>
</evidence>
<feature type="compositionally biased region" description="Low complexity" evidence="10">
    <location>
        <begin position="300"/>
        <end position="310"/>
    </location>
</feature>
<dbReference type="OrthoDB" id="10264585at2759"/>
<feature type="coiled-coil region" evidence="9">
    <location>
        <begin position="122"/>
        <end position="149"/>
    </location>
</feature>
<keyword evidence="4 8" id="KW-0067">ATP-binding</keyword>
<dbReference type="Pfam" id="PF02403">
    <property type="entry name" value="Seryl_tRNA_N"/>
    <property type="match status" value="1"/>
</dbReference>
<comment type="caution">
    <text evidence="12">The sequence shown here is derived from an EMBL/GenBank/DDBJ whole genome shotgun (WGS) entry which is preliminary data.</text>
</comment>
<protein>
    <recommendedName>
        <fullName evidence="1">serine--tRNA ligase</fullName>
        <ecNumber evidence="1">6.1.1.11</ecNumber>
    </recommendedName>
    <alternativeName>
        <fullName evidence="6">Seryl-tRNA synthetase</fullName>
    </alternativeName>
</protein>